<dbReference type="InterPro" id="IPR010920">
    <property type="entry name" value="LSM_dom_sf"/>
</dbReference>
<organism evidence="3 4">
    <name type="scientific">Daucus carota subsp. sativus</name>
    <name type="common">Carrot</name>
    <dbReference type="NCBI Taxonomy" id="79200"/>
    <lineage>
        <taxon>Eukaryota</taxon>
        <taxon>Viridiplantae</taxon>
        <taxon>Streptophyta</taxon>
        <taxon>Embryophyta</taxon>
        <taxon>Tracheophyta</taxon>
        <taxon>Spermatophyta</taxon>
        <taxon>Magnoliopsida</taxon>
        <taxon>eudicotyledons</taxon>
        <taxon>Gunneridae</taxon>
        <taxon>Pentapetalae</taxon>
        <taxon>asterids</taxon>
        <taxon>campanulids</taxon>
        <taxon>Apiales</taxon>
        <taxon>Apiaceae</taxon>
        <taxon>Apioideae</taxon>
        <taxon>Scandiceae</taxon>
        <taxon>Daucinae</taxon>
        <taxon>Daucus</taxon>
        <taxon>Daucus sect. Daucus</taxon>
    </lineage>
</organism>
<dbReference type="SMART" id="SM01271">
    <property type="entry name" value="LSM14"/>
    <property type="match status" value="1"/>
</dbReference>
<evidence type="ECO:0000313" key="4">
    <source>
        <dbReference type="Proteomes" id="UP000077755"/>
    </source>
</evidence>
<keyword evidence="4" id="KW-1185">Reference proteome</keyword>
<dbReference type="InterPro" id="IPR025609">
    <property type="entry name" value="Lsm14-like_N"/>
</dbReference>
<dbReference type="Gene3D" id="2.30.30.100">
    <property type="match status" value="1"/>
</dbReference>
<dbReference type="GO" id="GO:0033962">
    <property type="term" value="P:P-body assembly"/>
    <property type="evidence" value="ECO:0007669"/>
    <property type="project" value="TreeGrafter"/>
</dbReference>
<dbReference type="PANTHER" id="PTHR13586">
    <property type="entry name" value="SCD6 PROTEIN-RELATED"/>
    <property type="match status" value="1"/>
</dbReference>
<feature type="compositionally biased region" description="Basic residues" evidence="1">
    <location>
        <begin position="572"/>
        <end position="582"/>
    </location>
</feature>
<dbReference type="Pfam" id="PF09532">
    <property type="entry name" value="FDF"/>
    <property type="match status" value="1"/>
</dbReference>
<evidence type="ECO:0000313" key="3">
    <source>
        <dbReference type="EMBL" id="WOG89251.1"/>
    </source>
</evidence>
<reference evidence="3" key="2">
    <citation type="submission" date="2022-03" db="EMBL/GenBank/DDBJ databases">
        <title>Draft title - Genomic analysis of global carrot germplasm unveils the trajectory of domestication and the origin of high carotenoid orange carrot.</title>
        <authorList>
            <person name="Iorizzo M."/>
            <person name="Ellison S."/>
            <person name="Senalik D."/>
            <person name="Macko-Podgorni A."/>
            <person name="Grzebelus D."/>
            <person name="Bostan H."/>
            <person name="Rolling W."/>
            <person name="Curaba J."/>
            <person name="Simon P."/>
        </authorList>
    </citation>
    <scope>NUCLEOTIDE SEQUENCE</scope>
    <source>
        <tissue evidence="3">Leaf</tissue>
    </source>
</reference>
<dbReference type="Proteomes" id="UP000077755">
    <property type="component" value="Chromosome 2"/>
</dbReference>
<reference evidence="3" key="1">
    <citation type="journal article" date="2016" name="Nat. Genet.">
        <title>A high-quality carrot genome assembly provides new insights into carotenoid accumulation and asterid genome evolution.</title>
        <authorList>
            <person name="Iorizzo M."/>
            <person name="Ellison S."/>
            <person name="Senalik D."/>
            <person name="Zeng P."/>
            <person name="Satapoomin P."/>
            <person name="Huang J."/>
            <person name="Bowman M."/>
            <person name="Iovene M."/>
            <person name="Sanseverino W."/>
            <person name="Cavagnaro P."/>
            <person name="Yildiz M."/>
            <person name="Macko-Podgorni A."/>
            <person name="Moranska E."/>
            <person name="Grzebelus E."/>
            <person name="Grzebelus D."/>
            <person name="Ashrafi H."/>
            <person name="Zheng Z."/>
            <person name="Cheng S."/>
            <person name="Spooner D."/>
            <person name="Van Deynze A."/>
            <person name="Simon P."/>
        </authorList>
    </citation>
    <scope>NUCLEOTIDE SEQUENCE</scope>
    <source>
        <tissue evidence="3">Leaf</tissue>
    </source>
</reference>
<proteinExistence type="predicted"/>
<dbReference type="GO" id="GO:0000932">
    <property type="term" value="C:P-body"/>
    <property type="evidence" value="ECO:0007669"/>
    <property type="project" value="TreeGrafter"/>
</dbReference>
<dbReference type="CDD" id="cd01736">
    <property type="entry name" value="LSm14_N"/>
    <property type="match status" value="1"/>
</dbReference>
<evidence type="ECO:0000259" key="2">
    <source>
        <dbReference type="PROSITE" id="PS52002"/>
    </source>
</evidence>
<dbReference type="PANTHER" id="PTHR13586:SF0">
    <property type="entry name" value="TRAILER HITCH, ISOFORM H"/>
    <property type="match status" value="1"/>
</dbReference>
<dbReference type="SMART" id="SM01199">
    <property type="entry name" value="FDF"/>
    <property type="match status" value="1"/>
</dbReference>
<dbReference type="GO" id="GO:0034063">
    <property type="term" value="P:stress granule assembly"/>
    <property type="evidence" value="ECO:0007669"/>
    <property type="project" value="TreeGrafter"/>
</dbReference>
<feature type="compositionally biased region" description="Basic residues" evidence="1">
    <location>
        <begin position="527"/>
        <end position="537"/>
    </location>
</feature>
<feature type="compositionally biased region" description="Basic and acidic residues" evidence="1">
    <location>
        <begin position="538"/>
        <end position="551"/>
    </location>
</feature>
<dbReference type="InterPro" id="IPR019050">
    <property type="entry name" value="FDF_dom"/>
</dbReference>
<name>A0AAF1AR31_DAUCS</name>
<dbReference type="GO" id="GO:0003729">
    <property type="term" value="F:mRNA binding"/>
    <property type="evidence" value="ECO:0007669"/>
    <property type="project" value="TreeGrafter"/>
</dbReference>
<dbReference type="EMBL" id="CP093344">
    <property type="protein sequence ID" value="WOG89251.1"/>
    <property type="molecule type" value="Genomic_DNA"/>
</dbReference>
<gene>
    <name evidence="3" type="ORF">DCAR_0208488</name>
</gene>
<sequence>MAMEGSSRFLNLTSAAADTYAYIGMQISITSKSEIRYEGILVNLNTQESTLALNNVKSFGTEGRKKGPQIPPSDQIYEYILFRGSDIKDLQVKSSPLIQTTTSIYNDPAIIQQQIPACLVLILDLNKFLISTSQLGLPKSAPESSVPIYQPGGSCCSCGSLYPYSTTNDYLSAPVYIKGFQAPSDGFQTQQQSLLQPPSGFLALPSVHQTIPYPSTSASIPNRSSNAPASPLLDTMPPLLPSFSPVTPALHSLFPLQSSALPTDLSTLIKPNTGPIQGLHSDKITTTSLQLVTPPRTILDESAFSTGGTILPKTTDPAMSFNVLESDQHFAFAPGSFLNRGLTPPLVTPDQFLQPATAVVSSNQSSQSVQNNVHVSFTERPLQTLPGAQAPILPLPTSLDYKIHEDHLNSHHSSRGGSERGRGHCASNDVINFTEDFDIVSINEKFSKLEVGDQLDKMNSTQEGYFLDQDNVDHVGKTTSAAMPVYVEDDFFQSPSSNFSGRSRRGRSIFSEEKKSNRETFASSAHRGGHCGRGHGHSGHDHSGDGPDSGDHGLSLDGYGCTRVGRRFGHWRHSRDGRRSRRSYGYNERRGWGHHAT</sequence>
<dbReference type="InterPro" id="IPR047575">
    <property type="entry name" value="Sm"/>
</dbReference>
<feature type="domain" description="Sm" evidence="2">
    <location>
        <begin position="14"/>
        <end position="96"/>
    </location>
</feature>
<feature type="region of interest" description="Disordered" evidence="1">
    <location>
        <begin position="494"/>
        <end position="553"/>
    </location>
</feature>
<dbReference type="Pfam" id="PF12701">
    <property type="entry name" value="LSM14"/>
    <property type="match status" value="1"/>
</dbReference>
<feature type="region of interest" description="Disordered" evidence="1">
    <location>
        <begin position="572"/>
        <end position="597"/>
    </location>
</feature>
<dbReference type="SUPFAM" id="SSF50182">
    <property type="entry name" value="Sm-like ribonucleoproteins"/>
    <property type="match status" value="1"/>
</dbReference>
<dbReference type="PROSITE" id="PS52002">
    <property type="entry name" value="SM"/>
    <property type="match status" value="1"/>
</dbReference>
<accession>A0AAF1AR31</accession>
<dbReference type="AlphaFoldDB" id="A0AAF1AR31"/>
<evidence type="ECO:0000256" key="1">
    <source>
        <dbReference type="SAM" id="MobiDB-lite"/>
    </source>
</evidence>
<protein>
    <recommendedName>
        <fullName evidence="2">Sm domain-containing protein</fullName>
    </recommendedName>
</protein>